<sequence length="262" mass="30353">METKELVNLLLKRFEIESEKNDRGGIYAYTQRKLAYNSNKIEGSTLTEKQTASIFETGTITADGTIFRTKDIEETTGHFTMFNHMLKTYDKTLSQTLIKEYHYYLKAGVFEDLANGYPVGEYKNRMNTVSDIETSLPACVEDDMQELLESYNAKENHTIEDIAIFHAKFEKIHPFQDGNGRVGRIIVFRECLKNRIAPVIIEDTRKAEYYECLNVAQQQGEYEKLLSFFKSEQEEYKKLMEGFIVPVSEVKSKKVKNMAPRI</sequence>
<dbReference type="Pfam" id="PF02661">
    <property type="entry name" value="Fic"/>
    <property type="match status" value="1"/>
</dbReference>
<dbReference type="EMBL" id="JAQMLA010000152">
    <property type="protein sequence ID" value="MDB8688895.1"/>
    <property type="molecule type" value="Genomic_DNA"/>
</dbReference>
<feature type="binding site" evidence="2">
    <location>
        <begin position="177"/>
        <end position="184"/>
    </location>
    <ligand>
        <name>ATP</name>
        <dbReference type="ChEBI" id="CHEBI:30616"/>
    </ligand>
</feature>
<protein>
    <submittedName>
        <fullName evidence="5">Fic family protein</fullName>
    </submittedName>
</protein>
<feature type="binding site" evidence="2">
    <location>
        <begin position="209"/>
        <end position="210"/>
    </location>
    <ligand>
        <name>ATP</name>
        <dbReference type="ChEBI" id="CHEBI:30616"/>
    </ligand>
</feature>
<dbReference type="SUPFAM" id="SSF140931">
    <property type="entry name" value="Fic-like"/>
    <property type="match status" value="1"/>
</dbReference>
<keyword evidence="2" id="KW-0547">Nucleotide-binding</keyword>
<keyword evidence="2" id="KW-0067">ATP-binding</keyword>
<dbReference type="PANTHER" id="PTHR13504">
    <property type="entry name" value="FIDO DOMAIN-CONTAINING PROTEIN DDB_G0283145"/>
    <property type="match status" value="1"/>
</dbReference>
<feature type="site" description="Important for autoinhibition of adenylyltransferase activity" evidence="3">
    <location>
        <position position="42"/>
    </location>
</feature>
<proteinExistence type="predicted"/>
<evidence type="ECO:0000256" key="3">
    <source>
        <dbReference type="PIRSR" id="PIRSR640198-3"/>
    </source>
</evidence>
<feature type="domain" description="Fido" evidence="4">
    <location>
        <begin position="93"/>
        <end position="231"/>
    </location>
</feature>
<evidence type="ECO:0000256" key="1">
    <source>
        <dbReference type="PIRSR" id="PIRSR640198-1"/>
    </source>
</evidence>
<dbReference type="Gene3D" id="1.10.3290.10">
    <property type="entry name" value="Fido-like domain"/>
    <property type="match status" value="1"/>
</dbReference>
<accession>A0AAW6DHN9</accession>
<dbReference type="AlphaFoldDB" id="A0AAW6DHN9"/>
<dbReference type="Proteomes" id="UP001212160">
    <property type="component" value="Unassembled WGS sequence"/>
</dbReference>
<dbReference type="InterPro" id="IPR003812">
    <property type="entry name" value="Fido"/>
</dbReference>
<evidence type="ECO:0000313" key="5">
    <source>
        <dbReference type="EMBL" id="MDB8688895.1"/>
    </source>
</evidence>
<reference evidence="5" key="1">
    <citation type="submission" date="2023-01" db="EMBL/GenBank/DDBJ databases">
        <title>Human gut microbiome strain richness.</title>
        <authorList>
            <person name="Chen-Liaw A."/>
        </authorList>
    </citation>
    <scope>NUCLEOTIDE SEQUENCE</scope>
    <source>
        <strain evidence="5">RTP21484st1_H11_RTP21484_190118</strain>
    </source>
</reference>
<dbReference type="PROSITE" id="PS51459">
    <property type="entry name" value="FIDO"/>
    <property type="match status" value="1"/>
</dbReference>
<dbReference type="InterPro" id="IPR036597">
    <property type="entry name" value="Fido-like_dom_sf"/>
</dbReference>
<gene>
    <name evidence="5" type="ORF">PNW85_20100</name>
</gene>
<organism evidence="5 6">
    <name type="scientific">Mediterraneibacter gnavus</name>
    <name type="common">Ruminococcus gnavus</name>
    <dbReference type="NCBI Taxonomy" id="33038"/>
    <lineage>
        <taxon>Bacteria</taxon>
        <taxon>Bacillati</taxon>
        <taxon>Bacillota</taxon>
        <taxon>Clostridia</taxon>
        <taxon>Lachnospirales</taxon>
        <taxon>Lachnospiraceae</taxon>
        <taxon>Mediterraneibacter</taxon>
    </lineage>
</organism>
<name>A0AAW6DHN9_MEDGN</name>
<evidence type="ECO:0000259" key="4">
    <source>
        <dbReference type="PROSITE" id="PS51459"/>
    </source>
</evidence>
<dbReference type="InterPro" id="IPR040198">
    <property type="entry name" value="Fido_containing"/>
</dbReference>
<evidence type="ECO:0000313" key="6">
    <source>
        <dbReference type="Proteomes" id="UP001212160"/>
    </source>
</evidence>
<feature type="active site" evidence="1">
    <location>
        <position position="173"/>
    </location>
</feature>
<dbReference type="PANTHER" id="PTHR13504:SF38">
    <property type="entry name" value="FIDO DOMAIN-CONTAINING PROTEIN"/>
    <property type="match status" value="1"/>
</dbReference>
<dbReference type="RefSeq" id="WP_272108464.1">
    <property type="nucleotide sequence ID" value="NZ_JAQMLA010000152.1"/>
</dbReference>
<comment type="caution">
    <text evidence="5">The sequence shown here is derived from an EMBL/GenBank/DDBJ whole genome shotgun (WGS) entry which is preliminary data.</text>
</comment>
<dbReference type="GO" id="GO:0005524">
    <property type="term" value="F:ATP binding"/>
    <property type="evidence" value="ECO:0007669"/>
    <property type="project" value="UniProtKB-KW"/>
</dbReference>
<evidence type="ECO:0000256" key="2">
    <source>
        <dbReference type="PIRSR" id="PIRSR640198-2"/>
    </source>
</evidence>